<protein>
    <recommendedName>
        <fullName evidence="1">BioF2-like acetyltransferase domain-containing protein</fullName>
    </recommendedName>
</protein>
<evidence type="ECO:0000313" key="2">
    <source>
        <dbReference type="EMBL" id="PIS09469.1"/>
    </source>
</evidence>
<reference evidence="3" key="1">
    <citation type="submission" date="2017-09" db="EMBL/GenBank/DDBJ databases">
        <title>Depth-based differentiation of microbial function through sediment-hosted aquifers and enrichment of novel symbionts in the deep terrestrial subsurface.</title>
        <authorList>
            <person name="Probst A.J."/>
            <person name="Ladd B."/>
            <person name="Jarett J.K."/>
            <person name="Geller-Mcgrath D.E."/>
            <person name="Sieber C.M.K."/>
            <person name="Emerson J.B."/>
            <person name="Anantharaman K."/>
            <person name="Thomas B.C."/>
            <person name="Malmstrom R."/>
            <person name="Stieglmeier M."/>
            <person name="Klingl A."/>
            <person name="Woyke T."/>
            <person name="Ryan C.M."/>
            <person name="Banfield J.F."/>
        </authorList>
    </citation>
    <scope>NUCLEOTIDE SEQUENCE [LARGE SCALE GENOMIC DNA]</scope>
</reference>
<organism evidence="2 3">
    <name type="scientific">Candidatus Beckwithbacteria bacterium CG10_big_fil_rev_8_21_14_0_10_34_10</name>
    <dbReference type="NCBI Taxonomy" id="1974495"/>
    <lineage>
        <taxon>Bacteria</taxon>
        <taxon>Candidatus Beckwithiibacteriota</taxon>
    </lineage>
</organism>
<evidence type="ECO:0000313" key="3">
    <source>
        <dbReference type="Proteomes" id="UP000230093"/>
    </source>
</evidence>
<dbReference type="SUPFAM" id="SSF55729">
    <property type="entry name" value="Acyl-CoA N-acyltransferases (Nat)"/>
    <property type="match status" value="1"/>
</dbReference>
<evidence type="ECO:0000259" key="1">
    <source>
        <dbReference type="Pfam" id="PF13480"/>
    </source>
</evidence>
<name>A0A2H0WC41_9BACT</name>
<dbReference type="Gene3D" id="3.40.630.30">
    <property type="match status" value="1"/>
</dbReference>
<accession>A0A2H0WC41</accession>
<comment type="caution">
    <text evidence="2">The sequence shown here is derived from an EMBL/GenBank/DDBJ whole genome shotgun (WGS) entry which is preliminary data.</text>
</comment>
<dbReference type="Proteomes" id="UP000230093">
    <property type="component" value="Unassembled WGS sequence"/>
</dbReference>
<sequence length="353" mass="41982">MDQERADEADKPPSLNLSRKQPIVSLEKSVQKEAFLVAQNIFDRLVDKVHVQVVTDISTCQQLFESFSPKDTVFSTWDFRFAWYNAYKYLPAFFVIYYNDKPVGLLPLWYENDKKQFRWFGSWWMEESSFWVFNQKYIPLLLALAPERTYLNAITIDSNLAKILKLEPDDPKYVLDLRNKTSAEEFLIKLKKKQRYNLKRDYRIIESLRPEIEINNYSSLEELFKLSINRFAEKGEHSDFIDDRRKEAFRQIIKQAKSYQVRIIKTKINHQTASLDFAFLYKDCYCAAKCGNNVKAFPGIGNFINLYQINEAIQMGFKKIDFLEISYGWKEKIFQSMPLYYFQKGLTKKELRE</sequence>
<dbReference type="EMBL" id="PEZT01000009">
    <property type="protein sequence ID" value="PIS09469.1"/>
    <property type="molecule type" value="Genomic_DNA"/>
</dbReference>
<dbReference type="InterPro" id="IPR038740">
    <property type="entry name" value="BioF2-like_GNAT_dom"/>
</dbReference>
<proteinExistence type="predicted"/>
<dbReference type="Pfam" id="PF13480">
    <property type="entry name" value="Acetyltransf_6"/>
    <property type="match status" value="1"/>
</dbReference>
<feature type="domain" description="BioF2-like acetyltransferase" evidence="1">
    <location>
        <begin position="192"/>
        <end position="331"/>
    </location>
</feature>
<gene>
    <name evidence="2" type="ORF">COT75_01565</name>
</gene>
<dbReference type="AlphaFoldDB" id="A0A2H0WC41"/>
<dbReference type="InterPro" id="IPR016181">
    <property type="entry name" value="Acyl_CoA_acyltransferase"/>
</dbReference>